<reference evidence="2 3" key="1">
    <citation type="journal article" date="1995" name="Virology">
        <title>Analysis of 45 kb of DNA located at the left end of the chlorella virus PBCV-1 genome.</title>
        <authorList>
            <person name="Lu Z."/>
            <person name="Li Y."/>
            <person name="Zhang Y."/>
            <person name="Kutish G.F."/>
            <person name="Rock D.L."/>
            <person name="Van Etten J.L."/>
        </authorList>
    </citation>
    <scope>NUCLEOTIDE SEQUENCE [LARGE SCALE GENOMIC DNA]</scope>
</reference>
<reference evidence="2 3" key="4">
    <citation type="journal article" date="1996" name="Virology">
        <title>Analysis of 76 kb of the chlorella virus PBCV-1 330-kb genome: map positions 182 to 258.</title>
        <authorList>
            <person name="Kutish G.F."/>
            <person name="Li Y."/>
            <person name="Lu Z."/>
            <person name="Furuta M."/>
            <person name="Rock D.L."/>
            <person name="Van Etten J.L."/>
        </authorList>
    </citation>
    <scope>NUCLEOTIDE SEQUENCE [LARGE SCALE GENOMIC DNA]</scope>
</reference>
<reference evidence="2 3" key="8">
    <citation type="journal article" date="2010" name="J. Virol.">
        <title>Microarray analysis of Paramecium bursaria chlorella virus 1 transcription.</title>
        <authorList>
            <person name="Yanai-Balser G.M."/>
            <person name="Duncan G.A."/>
            <person name="Eudy J.D."/>
            <person name="Wang D."/>
            <person name="Li X."/>
            <person name="Agarkova I.V."/>
            <person name="Dunigan D.D."/>
            <person name="Van Etten J.L."/>
        </authorList>
    </citation>
    <scope>NUCLEOTIDE SEQUENCE [LARGE SCALE GENOMIC DNA]</scope>
</reference>
<dbReference type="OrthoDB" id="25576at10239"/>
<dbReference type="EMBL" id="JF411744">
    <property type="protein sequence ID" value="AAC96597.1"/>
    <property type="molecule type" value="Genomic_DNA"/>
</dbReference>
<proteinExistence type="predicted"/>
<reference evidence="2 3" key="6">
    <citation type="journal article" date="1999" name="Virology">
        <title>Chlorella virus PBCV-1 encodes a functional homospermidine synthase.</title>
        <authorList>
            <person name="Kaiser A."/>
            <person name="Vollmert M."/>
            <person name="Tholl D."/>
            <person name="Graves M.V."/>
            <person name="Gurnon J.R."/>
            <person name="Xing W."/>
            <person name="Lisec A.D."/>
            <person name="Nickerson K.W."/>
            <person name="Van Etten J.L."/>
        </authorList>
    </citation>
    <scope>NUCLEOTIDE SEQUENCE [LARGE SCALE GENOMIC DNA]</scope>
</reference>
<evidence type="ECO:0000313" key="3">
    <source>
        <dbReference type="Proteomes" id="UP000000862"/>
    </source>
</evidence>
<organismHost>
    <name type="scientific">Chlorella</name>
    <dbReference type="NCBI Taxonomy" id="3071"/>
</organismHost>
<reference evidence="2 3" key="3">
    <citation type="journal article" date="1996" name="Virology">
        <title>Analysis of 94 kb of the chlorella virus PBCV-1 330-kb genome: map positions 88 to 182.</title>
        <authorList>
            <person name="Lu Z."/>
            <person name="Li Y."/>
            <person name="Que Q."/>
            <person name="Kutish G.F."/>
            <person name="Rock D.L."/>
            <person name="Van Etten J.L."/>
        </authorList>
    </citation>
    <scope>NUCLEOTIDE SEQUENCE [LARGE SCALE GENOMIC DNA]</scope>
</reference>
<evidence type="ECO:0000313" key="2">
    <source>
        <dbReference type="EMBL" id="AAC96597.1"/>
    </source>
</evidence>
<name>Q84549_PBCV1</name>
<keyword evidence="3" id="KW-1185">Reference proteome</keyword>
<gene>
    <name evidence="2" type="primary">A229L</name>
</gene>
<dbReference type="KEGG" id="vg:918325"/>
<reference evidence="2 3" key="2">
    <citation type="journal article" date="1995" name="Virology">
        <title>Analysis of 43 kb of the Chlorella virus PBCV-1 330-kb genome: map positions 45 to 88.</title>
        <authorList>
            <person name="Li Y."/>
            <person name="Lu Z."/>
            <person name="Burbank D.E."/>
            <person name="Kutish G.F."/>
            <person name="Rock D.L."/>
            <person name="Van Etten J.L."/>
        </authorList>
    </citation>
    <scope>NUCLEOTIDE SEQUENCE [LARGE SCALE GENOMIC DNA]</scope>
</reference>
<organism evidence="2 3">
    <name type="scientific">Paramecium bursaria Chlorella virus 1</name>
    <name type="common">PBCV-1</name>
    <dbReference type="NCBI Taxonomy" id="10506"/>
    <lineage>
        <taxon>Viruses</taxon>
        <taxon>Varidnaviria</taxon>
        <taxon>Bamfordvirae</taxon>
        <taxon>Nucleocytoviricota</taxon>
        <taxon>Megaviricetes</taxon>
        <taxon>Algavirales</taxon>
        <taxon>Phycodnaviridae</taxon>
        <taxon>Chlorovirus</taxon>
        <taxon>Chlorovirus vanettense</taxon>
    </lineage>
</organism>
<reference evidence="2 3" key="7">
    <citation type="journal article" date="2000" name="Virology">
        <title>Characterization of a beta-1,3-glucanase encoded by chlorella virus PBCV-1.</title>
        <authorList>
            <person name="Sun L."/>
            <person name="Gurnon J.R."/>
            <person name="Adams B.J."/>
            <person name="Graves M.V."/>
            <person name="Van Etten J.L."/>
        </authorList>
    </citation>
    <scope>NUCLEOTIDE SEQUENCE [LARGE SCALE GENOMIC DNA]</scope>
</reference>
<keyword evidence="1" id="KW-0472">Membrane</keyword>
<evidence type="ECO:0000256" key="1">
    <source>
        <dbReference type="SAM" id="Phobius"/>
    </source>
</evidence>
<feature type="transmembrane region" description="Helical" evidence="1">
    <location>
        <begin position="44"/>
        <end position="66"/>
    </location>
</feature>
<dbReference type="Proteomes" id="UP000000862">
    <property type="component" value="Segment"/>
</dbReference>
<dbReference type="RefSeq" id="NP_048577.1">
    <property type="nucleotide sequence ID" value="NC_000852.5"/>
</dbReference>
<keyword evidence="1" id="KW-0812">Transmembrane</keyword>
<feature type="transmembrane region" description="Helical" evidence="1">
    <location>
        <begin position="12"/>
        <end position="32"/>
    </location>
</feature>
<sequence length="77" mass="8329">MDINTVAVDFCGRSQVVSSVICTIAGAIALWSSVKTHEKKSYKVFSMVSFAASVLLFGFALTSYVLRDNIAFCSLVI</sequence>
<dbReference type="GeneID" id="918325"/>
<dbReference type="PIR" id="T17720">
    <property type="entry name" value="T17720"/>
</dbReference>
<keyword evidence="1" id="KW-1133">Transmembrane helix</keyword>
<reference evidence="2 3" key="5">
    <citation type="journal article" date="1997" name="Virology">
        <title>Analysis of 74 kb of DNA located at the right end of the 330-kb chlorella virus PBCV-1 genome.</title>
        <authorList>
            <person name="Li Y."/>
            <person name="Lu Z."/>
            <person name="Sun L."/>
            <person name="Ropp S."/>
            <person name="Kutish G.F."/>
            <person name="Rock D.L."/>
            <person name="Van Etten J.L."/>
        </authorList>
    </citation>
    <scope>NUCLEOTIDE SEQUENCE [LARGE SCALE GENOMIC DNA]</scope>
</reference>
<accession>Q84549</accession>
<protein>
    <submittedName>
        <fullName evidence="2">Uncharacterized protein</fullName>
    </submittedName>
</protein>